<dbReference type="Gene3D" id="1.10.220.30">
    <property type="match status" value="3"/>
</dbReference>
<dbReference type="InterPro" id="IPR000090">
    <property type="entry name" value="Flg_Motor_Flig"/>
</dbReference>
<dbReference type="HOGENOM" id="CLU_047835_1_2_12"/>
<evidence type="ECO:0000256" key="9">
    <source>
        <dbReference type="ARBA" id="ARBA00023143"/>
    </source>
</evidence>
<gene>
    <name evidence="14" type="primary">fliG</name>
    <name evidence="14" type="ordered locus">STHERM_c12950</name>
</gene>
<dbReference type="SUPFAM" id="SSF48029">
    <property type="entry name" value="FliG"/>
    <property type="match status" value="2"/>
</dbReference>
<dbReference type="KEGG" id="sta:STHERM_c12950"/>
<dbReference type="PaxDb" id="665571-STHERM_c12950"/>
<dbReference type="RefSeq" id="WP_013314077.1">
    <property type="nucleotide sequence ID" value="NC_014484.1"/>
</dbReference>
<dbReference type="Pfam" id="PF14841">
    <property type="entry name" value="FliG_M"/>
    <property type="match status" value="1"/>
</dbReference>
<evidence type="ECO:0000256" key="5">
    <source>
        <dbReference type="ARBA" id="ARBA00022475"/>
    </source>
</evidence>
<evidence type="ECO:0000313" key="15">
    <source>
        <dbReference type="Proteomes" id="UP000001296"/>
    </source>
</evidence>
<dbReference type="GO" id="GO:0071973">
    <property type="term" value="P:bacterial-type flagellum-dependent cell motility"/>
    <property type="evidence" value="ECO:0007669"/>
    <property type="project" value="InterPro"/>
</dbReference>
<reference evidence="14 15" key="2">
    <citation type="journal article" date="2010" name="J. Bacteriol.">
        <title>Genome sequence of the polysaccharide-degrading, thermophilic anaerobe Spirochaeta thermophila DSM 6192.</title>
        <authorList>
            <person name="Angelov A."/>
            <person name="Liebl S."/>
            <person name="Ballschmiter M."/>
            <person name="Bomeke M."/>
            <person name="Lehmann R."/>
            <person name="Liesegang H."/>
            <person name="Daniel R."/>
            <person name="Liebl W."/>
        </authorList>
    </citation>
    <scope>NUCLEOTIDE SEQUENCE [LARGE SCALE GENOMIC DNA]</scope>
    <source>
        <strain evidence="15">ATCC 49972 / DSM 6192 / RI 19.B1</strain>
    </source>
</reference>
<organism evidence="14 15">
    <name type="scientific">Winmispira thermophila (strain ATCC 49972 / DSM 6192 / RI 19.B1)</name>
    <name type="common">Spirochaeta thermophila</name>
    <dbReference type="NCBI Taxonomy" id="665571"/>
    <lineage>
        <taxon>Bacteria</taxon>
        <taxon>Pseudomonadati</taxon>
        <taxon>Spirochaetota</taxon>
        <taxon>Spirochaetia</taxon>
        <taxon>Winmispirales</taxon>
        <taxon>Winmispiraceae</taxon>
        <taxon>Winmispira</taxon>
    </lineage>
</organism>
<keyword evidence="9" id="KW-0975">Bacterial flagellum</keyword>
<evidence type="ECO:0000259" key="12">
    <source>
        <dbReference type="Pfam" id="PF14841"/>
    </source>
</evidence>
<feature type="region of interest" description="Disordered" evidence="10">
    <location>
        <begin position="13"/>
        <end position="51"/>
    </location>
</feature>
<dbReference type="InterPro" id="IPR023087">
    <property type="entry name" value="Flg_Motor_Flig_C"/>
</dbReference>
<dbReference type="EMBL" id="CP001698">
    <property type="protein sequence ID" value="ADN02236.1"/>
    <property type="molecule type" value="Genomic_DNA"/>
</dbReference>
<evidence type="ECO:0000256" key="10">
    <source>
        <dbReference type="SAM" id="MobiDB-lite"/>
    </source>
</evidence>
<dbReference type="Pfam" id="PF01706">
    <property type="entry name" value="FliG_C"/>
    <property type="match status" value="1"/>
</dbReference>
<feature type="domain" description="Flagellar motor switch protein FliG middle" evidence="12">
    <location>
        <begin position="161"/>
        <end position="234"/>
    </location>
</feature>
<dbReference type="eggNOG" id="COG1536">
    <property type="taxonomic scope" value="Bacteria"/>
</dbReference>
<feature type="domain" description="Flagellar motor switch protein FliG N-terminal" evidence="13">
    <location>
        <begin position="56"/>
        <end position="152"/>
    </location>
</feature>
<reference key="1">
    <citation type="submission" date="2009-08" db="EMBL/GenBank/DDBJ databases">
        <title>The genome sequence of Spirochaeta thermophila DSM6192.</title>
        <authorList>
            <person name="Angelov A."/>
            <person name="Mientus M."/>
            <person name="Wittenberg S."/>
            <person name="Lehmann R."/>
            <person name="Liesegang H."/>
            <person name="Daniel R."/>
            <person name="Liebl W."/>
        </authorList>
    </citation>
    <scope>NUCLEOTIDE SEQUENCE</scope>
    <source>
        <strain>DSM 6192</strain>
    </source>
</reference>
<keyword evidence="8" id="KW-0472">Membrane</keyword>
<evidence type="ECO:0000256" key="1">
    <source>
        <dbReference type="ARBA" id="ARBA00004117"/>
    </source>
</evidence>
<feature type="domain" description="Flagellar motor switch protein FliG C-terminal" evidence="11">
    <location>
        <begin position="264"/>
        <end position="370"/>
    </location>
</feature>
<dbReference type="InterPro" id="IPR028263">
    <property type="entry name" value="FliG_N"/>
</dbReference>
<dbReference type="PRINTS" id="PR00954">
    <property type="entry name" value="FLGMOTORFLIG"/>
</dbReference>
<accession>E0RTK5</accession>
<evidence type="ECO:0000259" key="13">
    <source>
        <dbReference type="Pfam" id="PF14842"/>
    </source>
</evidence>
<evidence type="ECO:0000256" key="4">
    <source>
        <dbReference type="ARBA" id="ARBA00021870"/>
    </source>
</evidence>
<feature type="compositionally biased region" description="Basic and acidic residues" evidence="10">
    <location>
        <begin position="41"/>
        <end position="51"/>
    </location>
</feature>
<keyword evidence="5" id="KW-1003">Cell membrane</keyword>
<keyword evidence="14" id="KW-0969">Cilium</keyword>
<dbReference type="Proteomes" id="UP000001296">
    <property type="component" value="Chromosome"/>
</dbReference>
<evidence type="ECO:0000256" key="3">
    <source>
        <dbReference type="ARBA" id="ARBA00010299"/>
    </source>
</evidence>
<dbReference type="InterPro" id="IPR011002">
    <property type="entry name" value="FliG_a-hlx"/>
</dbReference>
<sequence>MEIRKRGIEAYRRIQKVEPRPGVDPGEADSSGTGFPRRGRRPEGREAPGKLSQEKLDKIARFLILVGKEQAAEVVKHLDPPLVEAVAARIANIPAISPREAHDILEEFRSVREVVKSPRGGKDVAKTILEAAFGEERAGRILSRIEEAERRPFSFLQDLTPRQIKYLLQKEGPAIVSAILSYLEPAKASAVITLLPPEVRVSVVKYMARPRKLDKEILLRVEEALRKRLHELGDTEVPEVDGVEVLAEILKHTPLEEEEKILKALKDRSPELVGKLEERLLTLDILEQIPDRELAGILRKFDDTEIALLLKGKPEEVKARIMRNISERRRQMVTDEYLRLGSVKRRDVEQVTKDFLGELRQLVREGRVILSRDQKEYLM</sequence>
<dbReference type="GO" id="GO:0005886">
    <property type="term" value="C:plasma membrane"/>
    <property type="evidence" value="ECO:0007669"/>
    <property type="project" value="UniProtKB-SubCell"/>
</dbReference>
<dbReference type="InterPro" id="IPR032779">
    <property type="entry name" value="FliG_M"/>
</dbReference>
<name>E0RTK5_WINT6</name>
<evidence type="ECO:0000256" key="8">
    <source>
        <dbReference type="ARBA" id="ARBA00023136"/>
    </source>
</evidence>
<evidence type="ECO:0000256" key="7">
    <source>
        <dbReference type="ARBA" id="ARBA00022779"/>
    </source>
</evidence>
<proteinExistence type="inferred from homology"/>
<comment type="subcellular location">
    <subcellularLocation>
        <location evidence="1">Bacterial flagellum basal body</location>
    </subcellularLocation>
    <subcellularLocation>
        <location evidence="2">Cell membrane</location>
        <topology evidence="2">Peripheral membrane protein</topology>
        <orientation evidence="2">Cytoplasmic side</orientation>
    </subcellularLocation>
</comment>
<keyword evidence="14" id="KW-0282">Flagellum</keyword>
<evidence type="ECO:0000259" key="11">
    <source>
        <dbReference type="Pfam" id="PF01706"/>
    </source>
</evidence>
<keyword evidence="7" id="KW-0283">Flagellar rotation</keyword>
<keyword evidence="14" id="KW-0966">Cell projection</keyword>
<protein>
    <recommendedName>
        <fullName evidence="4">Flagellar motor switch protein FliG</fullName>
    </recommendedName>
</protein>
<evidence type="ECO:0000256" key="2">
    <source>
        <dbReference type="ARBA" id="ARBA00004413"/>
    </source>
</evidence>
<dbReference type="GO" id="GO:0009425">
    <property type="term" value="C:bacterial-type flagellum basal body"/>
    <property type="evidence" value="ECO:0007669"/>
    <property type="project" value="UniProtKB-SubCell"/>
</dbReference>
<dbReference type="Pfam" id="PF14842">
    <property type="entry name" value="FliG_N"/>
    <property type="match status" value="1"/>
</dbReference>
<dbReference type="PANTHER" id="PTHR30534:SF0">
    <property type="entry name" value="FLAGELLAR MOTOR SWITCH PROTEIN FLIG"/>
    <property type="match status" value="1"/>
</dbReference>
<evidence type="ECO:0000256" key="6">
    <source>
        <dbReference type="ARBA" id="ARBA00022500"/>
    </source>
</evidence>
<dbReference type="GO" id="GO:0006935">
    <property type="term" value="P:chemotaxis"/>
    <property type="evidence" value="ECO:0007669"/>
    <property type="project" value="UniProtKB-KW"/>
</dbReference>
<dbReference type="PANTHER" id="PTHR30534">
    <property type="entry name" value="FLAGELLAR MOTOR SWITCH PROTEIN FLIG"/>
    <property type="match status" value="1"/>
</dbReference>
<comment type="similarity">
    <text evidence="3">Belongs to the FliG family.</text>
</comment>
<dbReference type="GO" id="GO:0003774">
    <property type="term" value="F:cytoskeletal motor activity"/>
    <property type="evidence" value="ECO:0007669"/>
    <property type="project" value="InterPro"/>
</dbReference>
<dbReference type="AlphaFoldDB" id="E0RTK5"/>
<keyword evidence="6" id="KW-0145">Chemotaxis</keyword>
<evidence type="ECO:0000313" key="14">
    <source>
        <dbReference type="EMBL" id="ADN02236.1"/>
    </source>
</evidence>